<protein>
    <recommendedName>
        <fullName evidence="2">Fungal-type protein kinase domain-containing protein</fullName>
    </recommendedName>
</protein>
<evidence type="ECO:0000313" key="3">
    <source>
        <dbReference type="EMBL" id="CRK44627.1"/>
    </source>
</evidence>
<feature type="compositionally biased region" description="Basic residues" evidence="1">
    <location>
        <begin position="444"/>
        <end position="453"/>
    </location>
</feature>
<sequence length="509" mass="57769">KIIKDNPIGNGLDAFRASFVSVCEGADASRAPDAIDRLSHEAAGLLHSKTGRGTLRANLLKLIAAITSDDFDFDRIKPLLRLTVADEPDGALWKQVDDALRNTSSFANSSKHRKYVDDILKEELGPLYIGLPNFHDTYFGDVTDFETASKAFFEQCRQGSEPDFEAGWAGWPKDANQDDVLNWFAGFNEKPRLLAKPNKPIDGSIGTRKMDIRFVRGRHSKESRYAREVLAAQDSRRFVLGFTICGSFIRFDINTDRLQFMYTILGFLWISEEELGFDPTIITENTERFIEINRHSSIERIIINEVMQRTRYIAGRATTYWKAHLKGRPEVLLIIKDSWQYPERNKKGDIVREVTSKGVVNVARYYSHETVQIRRMNDDIRSNTRRRLDITRATNYRLDRSIPSPSMIASGPSRNSRSNNATGKKRSSSQTGAALPPASDHIRHPQPRPTRRHYQTGYIGVLFCVTMESLYIRQAPDPLFSSHQRAALKDMSPYARPASSTETSRSTIS</sequence>
<proteinExistence type="predicted"/>
<reference evidence="4" key="1">
    <citation type="submission" date="2015-05" db="EMBL/GenBank/DDBJ databases">
        <authorList>
            <person name="Fogelqvist Johan"/>
        </authorList>
    </citation>
    <scope>NUCLEOTIDE SEQUENCE [LARGE SCALE GENOMIC DNA]</scope>
</reference>
<evidence type="ECO:0000313" key="4">
    <source>
        <dbReference type="Proteomes" id="UP000045706"/>
    </source>
</evidence>
<dbReference type="InterPro" id="IPR040976">
    <property type="entry name" value="Pkinase_fungal"/>
</dbReference>
<feature type="domain" description="Fungal-type protein kinase" evidence="2">
    <location>
        <begin position="223"/>
        <end position="427"/>
    </location>
</feature>
<dbReference type="AlphaFoldDB" id="A0A0G4NDR1"/>
<dbReference type="PANTHER" id="PTHR38248">
    <property type="entry name" value="FUNK1 6"/>
    <property type="match status" value="1"/>
</dbReference>
<feature type="region of interest" description="Disordered" evidence="1">
    <location>
        <begin position="401"/>
        <end position="453"/>
    </location>
</feature>
<evidence type="ECO:0000256" key="1">
    <source>
        <dbReference type="SAM" id="MobiDB-lite"/>
    </source>
</evidence>
<dbReference type="Pfam" id="PF17667">
    <property type="entry name" value="Pkinase_fungal"/>
    <property type="match status" value="1"/>
</dbReference>
<dbReference type="Proteomes" id="UP000045706">
    <property type="component" value="Unassembled WGS sequence"/>
</dbReference>
<organism evidence="3 4">
    <name type="scientific">Verticillium longisporum</name>
    <name type="common">Verticillium dahliae var. longisporum</name>
    <dbReference type="NCBI Taxonomy" id="100787"/>
    <lineage>
        <taxon>Eukaryota</taxon>
        <taxon>Fungi</taxon>
        <taxon>Dikarya</taxon>
        <taxon>Ascomycota</taxon>
        <taxon>Pezizomycotina</taxon>
        <taxon>Sordariomycetes</taxon>
        <taxon>Hypocreomycetidae</taxon>
        <taxon>Glomerellales</taxon>
        <taxon>Plectosphaerellaceae</taxon>
        <taxon>Verticillium</taxon>
    </lineage>
</organism>
<gene>
    <name evidence="3" type="ORF">BN1723_006220</name>
</gene>
<feature type="non-terminal residue" evidence="3">
    <location>
        <position position="1"/>
    </location>
</feature>
<dbReference type="PANTHER" id="PTHR38248:SF2">
    <property type="entry name" value="FUNK1 11"/>
    <property type="match status" value="1"/>
</dbReference>
<evidence type="ECO:0000259" key="2">
    <source>
        <dbReference type="Pfam" id="PF17667"/>
    </source>
</evidence>
<feature type="compositionally biased region" description="Polar residues" evidence="1">
    <location>
        <begin position="412"/>
        <end position="432"/>
    </location>
</feature>
<accession>A0A0G4NDR1</accession>
<dbReference type="EMBL" id="CVQI01034162">
    <property type="protein sequence ID" value="CRK44627.1"/>
    <property type="molecule type" value="Genomic_DNA"/>
</dbReference>
<name>A0A0G4NDR1_VERLO</name>